<dbReference type="InterPro" id="IPR039528">
    <property type="entry name" value="DPM1-like"/>
</dbReference>
<dbReference type="AlphaFoldDB" id="I8XQL1"/>
<protein>
    <recommendedName>
        <fullName evidence="4">Glycosyltransferase 2-like domain-containing protein</fullName>
    </recommendedName>
</protein>
<sequence length="261" mass="29673">MSANTDTIMHTPSDSIVIIPTYNERENIENIIRAVFGLEKEFHILVIEDGSPDGTAAIVKKLQEEFPERLFMLERKGKLGLGTAYIAGFKWALAHHYEYIFEMDADFSHNPQDLPRLYKACAEEGGDVAIGSRYVSGVNVVNWPMGRVLMSYFASKYVRFITGIPVHDTTAGFKCYRRCVLQTIDLDNIRFKGYAFQIEMKFTAYKCGFKIIEVPVIFINRELGTSKMNGSIFGEAVFGVIKLKLNSWFHKYPQKVGNNKP</sequence>
<dbReference type="FunFam" id="3.90.550.10:FF:000128">
    <property type="entry name" value="Glycosyl transferase family 2"/>
    <property type="match status" value="1"/>
</dbReference>
<feature type="domain" description="Glycosyltransferase 2-like" evidence="4">
    <location>
        <begin position="17"/>
        <end position="183"/>
    </location>
</feature>
<dbReference type="InterPro" id="IPR029044">
    <property type="entry name" value="Nucleotide-diphossugar_trans"/>
</dbReference>
<proteinExistence type="inferred from homology"/>
<evidence type="ECO:0000259" key="4">
    <source>
        <dbReference type="Pfam" id="PF00535"/>
    </source>
</evidence>
<reference evidence="5 6" key="1">
    <citation type="submission" date="2012-02" db="EMBL/GenBank/DDBJ databases">
        <title>The Genome Sequence of Bacteroides nordii CL02T12C05.</title>
        <authorList>
            <consortium name="The Broad Institute Genome Sequencing Platform"/>
            <person name="Earl A."/>
            <person name="Ward D."/>
            <person name="Feldgarden M."/>
            <person name="Gevers D."/>
            <person name="Zitomersky N.L."/>
            <person name="Coyne M.J."/>
            <person name="Comstock L.E."/>
            <person name="Young S.K."/>
            <person name="Zeng Q."/>
            <person name="Gargeya S."/>
            <person name="Fitzgerald M."/>
            <person name="Haas B."/>
            <person name="Abouelleil A."/>
            <person name="Alvarado L."/>
            <person name="Arachchi H.M."/>
            <person name="Berlin A."/>
            <person name="Chapman S.B."/>
            <person name="Gearin G."/>
            <person name="Goldberg J."/>
            <person name="Griggs A."/>
            <person name="Gujja S."/>
            <person name="Hansen M."/>
            <person name="Heiman D."/>
            <person name="Howarth C."/>
            <person name="Larimer J."/>
            <person name="Lui A."/>
            <person name="MacDonald P.J.P."/>
            <person name="McCowen C."/>
            <person name="Montmayeur A."/>
            <person name="Murphy C."/>
            <person name="Neiman D."/>
            <person name="Pearson M."/>
            <person name="Priest M."/>
            <person name="Roberts A."/>
            <person name="Saif S."/>
            <person name="Shea T."/>
            <person name="Sisk P."/>
            <person name="Stolte C."/>
            <person name="Sykes S."/>
            <person name="Wortman J."/>
            <person name="Nusbaum C."/>
            <person name="Birren B."/>
        </authorList>
    </citation>
    <scope>NUCLEOTIDE SEQUENCE [LARGE SCALE GENOMIC DNA]</scope>
    <source>
        <strain evidence="5 6">CL02T12C05</strain>
    </source>
</reference>
<dbReference type="GO" id="GO:0016020">
    <property type="term" value="C:membrane"/>
    <property type="evidence" value="ECO:0007669"/>
    <property type="project" value="GOC"/>
</dbReference>
<evidence type="ECO:0000256" key="3">
    <source>
        <dbReference type="ARBA" id="ARBA00022679"/>
    </source>
</evidence>
<keyword evidence="6" id="KW-1185">Reference proteome</keyword>
<dbReference type="Proteomes" id="UP000003089">
    <property type="component" value="Unassembled WGS sequence"/>
</dbReference>
<dbReference type="CDD" id="cd06442">
    <property type="entry name" value="DPM1_like"/>
    <property type="match status" value="1"/>
</dbReference>
<dbReference type="EMBL" id="AGXS01000015">
    <property type="protein sequence ID" value="EIY52342.1"/>
    <property type="molecule type" value="Genomic_DNA"/>
</dbReference>
<gene>
    <name evidence="5" type="ORF">HMPREF1068_01889</name>
</gene>
<dbReference type="Gene3D" id="3.90.550.10">
    <property type="entry name" value="Spore Coat Polysaccharide Biosynthesis Protein SpsA, Chain A"/>
    <property type="match status" value="1"/>
</dbReference>
<organism evidence="5 6">
    <name type="scientific">Bacteroides nordii CL02T12C05</name>
    <dbReference type="NCBI Taxonomy" id="997884"/>
    <lineage>
        <taxon>Bacteria</taxon>
        <taxon>Pseudomonadati</taxon>
        <taxon>Bacteroidota</taxon>
        <taxon>Bacteroidia</taxon>
        <taxon>Bacteroidales</taxon>
        <taxon>Bacteroidaceae</taxon>
        <taxon>Bacteroides</taxon>
    </lineage>
</organism>
<dbReference type="HOGENOM" id="CLU_033536_13_0_10"/>
<dbReference type="GO" id="GO:0004582">
    <property type="term" value="F:dolichyl-phosphate beta-D-mannosyltransferase activity"/>
    <property type="evidence" value="ECO:0007669"/>
    <property type="project" value="InterPro"/>
</dbReference>
<name>I8XQL1_9BACE</name>
<comment type="caution">
    <text evidence="5">The sequence shown here is derived from an EMBL/GenBank/DDBJ whole genome shotgun (WGS) entry which is preliminary data.</text>
</comment>
<comment type="similarity">
    <text evidence="1">Belongs to the glycosyltransferase 2 family.</text>
</comment>
<dbReference type="Pfam" id="PF00535">
    <property type="entry name" value="Glycos_transf_2"/>
    <property type="match status" value="1"/>
</dbReference>
<dbReference type="PATRIC" id="fig|997884.3.peg.1924"/>
<keyword evidence="3" id="KW-0808">Transferase</keyword>
<dbReference type="PANTHER" id="PTHR43398:SF1">
    <property type="entry name" value="DOLICHOL-PHOSPHATE MANNOSYLTRANSFERASE SUBUNIT 1"/>
    <property type="match status" value="1"/>
</dbReference>
<dbReference type="GO" id="GO:0009247">
    <property type="term" value="P:glycolipid biosynthetic process"/>
    <property type="evidence" value="ECO:0007669"/>
    <property type="project" value="TreeGrafter"/>
</dbReference>
<dbReference type="eggNOG" id="COG1216">
    <property type="taxonomic scope" value="Bacteria"/>
</dbReference>
<accession>I8XQL1</accession>
<dbReference type="InterPro" id="IPR001173">
    <property type="entry name" value="Glyco_trans_2-like"/>
</dbReference>
<keyword evidence="2" id="KW-0328">Glycosyltransferase</keyword>
<evidence type="ECO:0000256" key="1">
    <source>
        <dbReference type="ARBA" id="ARBA00006739"/>
    </source>
</evidence>
<dbReference type="SUPFAM" id="SSF53448">
    <property type="entry name" value="Nucleotide-diphospho-sugar transferases"/>
    <property type="match status" value="1"/>
</dbReference>
<evidence type="ECO:0000256" key="2">
    <source>
        <dbReference type="ARBA" id="ARBA00022676"/>
    </source>
</evidence>
<dbReference type="PANTHER" id="PTHR43398">
    <property type="entry name" value="DOLICHOL-PHOSPHATE MANNOSYLTRANSFERASE SUBUNIT 1"/>
    <property type="match status" value="1"/>
</dbReference>
<dbReference type="STRING" id="997884.HMPREF1068_01889"/>
<evidence type="ECO:0000313" key="6">
    <source>
        <dbReference type="Proteomes" id="UP000003089"/>
    </source>
</evidence>
<evidence type="ECO:0000313" key="5">
    <source>
        <dbReference type="EMBL" id="EIY52342.1"/>
    </source>
</evidence>